<accession>A0A974CPX6</accession>
<dbReference type="AlphaFoldDB" id="A0A974CPX6"/>
<reference evidence="3" key="1">
    <citation type="journal article" date="2016" name="Nature">
        <title>Genome evolution in the allotetraploid frog Xenopus laevis.</title>
        <authorList>
            <person name="Session A.M."/>
            <person name="Uno Y."/>
            <person name="Kwon T."/>
            <person name="Chapman J.A."/>
            <person name="Toyoda A."/>
            <person name="Takahashi S."/>
            <person name="Fukui A."/>
            <person name="Hikosaka A."/>
            <person name="Suzuki A."/>
            <person name="Kondo M."/>
            <person name="van Heeringen S.J."/>
            <person name="Quigley I."/>
            <person name="Heinz S."/>
            <person name="Ogino H."/>
            <person name="Ochi H."/>
            <person name="Hellsten U."/>
            <person name="Lyons J.B."/>
            <person name="Simakov O."/>
            <person name="Putnam N."/>
            <person name="Stites J."/>
            <person name="Kuroki Y."/>
            <person name="Tanaka T."/>
            <person name="Michiue T."/>
            <person name="Watanabe M."/>
            <person name="Bogdanovic O."/>
            <person name="Lister R."/>
            <person name="Georgiou G."/>
            <person name="Paranjpe S.S."/>
            <person name="van Kruijsbergen I."/>
            <person name="Shu S."/>
            <person name="Carlson J."/>
            <person name="Kinoshita T."/>
            <person name="Ohta Y."/>
            <person name="Mawaribuchi S."/>
            <person name="Jenkins J."/>
            <person name="Grimwood J."/>
            <person name="Schmutz J."/>
            <person name="Mitros T."/>
            <person name="Mozaffari S.V."/>
            <person name="Suzuki Y."/>
            <person name="Haramoto Y."/>
            <person name="Yamamoto T.S."/>
            <person name="Takagi C."/>
            <person name="Heald R."/>
            <person name="Miller K."/>
            <person name="Haudenschild C."/>
            <person name="Kitzman J."/>
            <person name="Nakayama T."/>
            <person name="Izutsu Y."/>
            <person name="Robert J."/>
            <person name="Fortriede J."/>
            <person name="Burns K."/>
            <person name="Lotay V."/>
            <person name="Karimi K."/>
            <person name="Yasuoka Y."/>
            <person name="Dichmann D.S."/>
            <person name="Flajnik M.F."/>
            <person name="Houston D.W."/>
            <person name="Shendure J."/>
            <person name="DuPasquier L."/>
            <person name="Vize P.D."/>
            <person name="Zorn A.M."/>
            <person name="Ito M."/>
            <person name="Marcotte E.M."/>
            <person name="Wallingford J.B."/>
            <person name="Ito Y."/>
            <person name="Asashima M."/>
            <person name="Ueno N."/>
            <person name="Matsuda Y."/>
            <person name="Veenstra G.J."/>
            <person name="Fujiyama A."/>
            <person name="Harland R.M."/>
            <person name="Taira M."/>
            <person name="Rokhsar D.S."/>
        </authorList>
    </citation>
    <scope>NUCLEOTIDE SEQUENCE [LARGE SCALE GENOMIC DNA]</scope>
    <source>
        <strain evidence="3">J</strain>
    </source>
</reference>
<evidence type="ECO:0000313" key="2">
    <source>
        <dbReference type="EMBL" id="OCT76226.1"/>
    </source>
</evidence>
<dbReference type="Proteomes" id="UP000694892">
    <property type="component" value="Chromosome 6L"/>
</dbReference>
<name>A0A974CPX6_XENLA</name>
<feature type="compositionally biased region" description="Basic residues" evidence="1">
    <location>
        <begin position="210"/>
        <end position="222"/>
    </location>
</feature>
<feature type="region of interest" description="Disordered" evidence="1">
    <location>
        <begin position="150"/>
        <end position="238"/>
    </location>
</feature>
<feature type="compositionally biased region" description="Low complexity" evidence="1">
    <location>
        <begin position="178"/>
        <end position="191"/>
    </location>
</feature>
<feature type="compositionally biased region" description="Polar residues" evidence="1">
    <location>
        <begin position="150"/>
        <end position="162"/>
    </location>
</feature>
<proteinExistence type="predicted"/>
<evidence type="ECO:0000256" key="1">
    <source>
        <dbReference type="SAM" id="MobiDB-lite"/>
    </source>
</evidence>
<dbReference type="EMBL" id="CM004476">
    <property type="protein sequence ID" value="OCT76226.1"/>
    <property type="molecule type" value="Genomic_DNA"/>
</dbReference>
<sequence>MIAYDLHLRTLSKYVRVNRIPRGLRVNLCPTLFASDKEFCTKWEAIINKCSADLMLATMECLLKELPEIQKRIDVEETKIRNVFTPDVVVAEGNVFAPDVVVAEGNAKLADHIGKFRETTEARKWTKFQRDVADYSTGRVYRWLGNTQDSRSKSQCTSQRTSWKPRGRQEEMTAHQQSDSASSNSSFLSGSQHTEGLSKSEDGQGESTAKKKGHGSCQRPKRWYTPPAYPSRHYRNRY</sequence>
<protein>
    <submittedName>
        <fullName evidence="2">Uncharacterized protein</fullName>
    </submittedName>
</protein>
<gene>
    <name evidence="2" type="ORF">XELAEV_18031428mg</name>
</gene>
<organism evidence="2 3">
    <name type="scientific">Xenopus laevis</name>
    <name type="common">African clawed frog</name>
    <dbReference type="NCBI Taxonomy" id="8355"/>
    <lineage>
        <taxon>Eukaryota</taxon>
        <taxon>Metazoa</taxon>
        <taxon>Chordata</taxon>
        <taxon>Craniata</taxon>
        <taxon>Vertebrata</taxon>
        <taxon>Euteleostomi</taxon>
        <taxon>Amphibia</taxon>
        <taxon>Batrachia</taxon>
        <taxon>Anura</taxon>
        <taxon>Pipoidea</taxon>
        <taxon>Pipidae</taxon>
        <taxon>Xenopodinae</taxon>
        <taxon>Xenopus</taxon>
        <taxon>Xenopus</taxon>
    </lineage>
</organism>
<evidence type="ECO:0000313" key="3">
    <source>
        <dbReference type="Proteomes" id="UP000694892"/>
    </source>
</evidence>